<keyword evidence="7 12" id="KW-0576">Peroxisome</keyword>
<evidence type="ECO:0000313" key="15">
    <source>
        <dbReference type="Proteomes" id="UP000440578"/>
    </source>
</evidence>
<evidence type="ECO:0000313" key="14">
    <source>
        <dbReference type="EMBL" id="KAF0295628.1"/>
    </source>
</evidence>
<evidence type="ECO:0000259" key="13">
    <source>
        <dbReference type="PROSITE" id="PS51387"/>
    </source>
</evidence>
<comment type="pathway">
    <text evidence="2 12">Glycerolipid metabolism; ether lipid biosynthesis.</text>
</comment>
<dbReference type="Pfam" id="PF02913">
    <property type="entry name" value="FAD-oxidase_C"/>
    <property type="match status" value="1"/>
</dbReference>
<feature type="binding site" evidence="10">
    <location>
        <begin position="247"/>
        <end position="250"/>
    </location>
    <ligand>
        <name>FAD</name>
        <dbReference type="ChEBI" id="CHEBI:57692"/>
    </ligand>
</feature>
<dbReference type="GO" id="GO:0005777">
    <property type="term" value="C:peroxisome"/>
    <property type="evidence" value="ECO:0007669"/>
    <property type="project" value="UniProtKB-SubCell"/>
</dbReference>
<keyword evidence="15" id="KW-1185">Reference proteome</keyword>
<dbReference type="Gene3D" id="3.30.465.10">
    <property type="match status" value="1"/>
</dbReference>
<evidence type="ECO:0000256" key="5">
    <source>
        <dbReference type="ARBA" id="ARBA00022630"/>
    </source>
</evidence>
<dbReference type="InterPro" id="IPR036318">
    <property type="entry name" value="FAD-bd_PCMH-like_sf"/>
</dbReference>
<name>A0A6A4W0N7_AMPAM</name>
<feature type="domain" description="FAD-binding PCMH-type" evidence="13">
    <location>
        <begin position="133"/>
        <end position="315"/>
    </location>
</feature>
<reference evidence="14 15" key="1">
    <citation type="submission" date="2019-07" db="EMBL/GenBank/DDBJ databases">
        <title>Draft genome assembly of a fouling barnacle, Amphibalanus amphitrite (Darwin, 1854): The first reference genome for Thecostraca.</title>
        <authorList>
            <person name="Kim W."/>
        </authorList>
    </citation>
    <scope>NUCLEOTIDE SEQUENCE [LARGE SCALE GENOMIC DNA]</scope>
    <source>
        <strain evidence="14">SNU_AA5</strain>
        <tissue evidence="14">Soma without cirri and trophi</tissue>
    </source>
</reference>
<keyword evidence="5 12" id="KW-0285">Flavoprotein</keyword>
<evidence type="ECO:0000256" key="7">
    <source>
        <dbReference type="ARBA" id="ARBA00023140"/>
    </source>
</evidence>
<dbReference type="InterPro" id="IPR006094">
    <property type="entry name" value="Oxid_FAD_bind_N"/>
</dbReference>
<sequence>MEQMSVPKNKSFLPKRRQELLKWNGWGYKDSKFVKKSNGEFGFLGNRYPIGGGEELPLFRQWVQTELGIDTSRLEEAVPEPAERDYPPPNVQPEFLAALTEAGLSHSVAGDDRLWRSHGHTMHEIFALRRGELPPLVDLVVWPECHSDVERLVRLAAEHGVALIPYGGGTSVTGALLRPDAERRTVASVDTSQMARVLSISAANLTARCEAGIIGQDLERLLQAQGYTCGHEPDSYEFSSLGGWVATRASGMKKNTYGNMEDLLVHVRLVTPRGVLERGNEAPRISAGPDLHQLVLGSEGTLGIITEVTVKIRPVPPVRRHGGLMFPDFVSGVRFMREVAAQRRQPASVRLMDNEQFKFGQALKTPSGSFGWIKTGLQKAYITRWKGFDLNKVCIVTLMFEGTEEEVSAHEARLLQLATAHGGFSIGEENGKRGYMLTFVIAYIRDLGFEFQMLSESFETSMPWDRCLTVCDSVKRRVRQECSDRGVSDVFITCRVTQTYDAGAVVYFYFAFCYKNVADPVQVYEDVEAAARDEIIRCGGSISHHHGVGKIRQRWMRQTVSAPGLGVLRATKQYLDPDNVFACGNLYGQLPALPESKL</sequence>
<dbReference type="AlphaFoldDB" id="A0A6A4W0N7"/>
<dbReference type="Gene3D" id="3.30.70.3450">
    <property type="match status" value="1"/>
</dbReference>
<dbReference type="SUPFAM" id="SSF55103">
    <property type="entry name" value="FAD-linked oxidases, C-terminal domain"/>
    <property type="match status" value="1"/>
</dbReference>
<feature type="binding site" evidence="10">
    <location>
        <begin position="299"/>
        <end position="305"/>
    </location>
    <ligand>
        <name>FAD</name>
        <dbReference type="ChEBI" id="CHEBI:57692"/>
    </ligand>
</feature>
<comment type="subunit">
    <text evidence="12">Homodimer.</text>
</comment>
<evidence type="ECO:0000256" key="10">
    <source>
        <dbReference type="PIRSR" id="PIRSR625650-3"/>
    </source>
</evidence>
<protein>
    <recommendedName>
        <fullName evidence="4 12">Alkylglycerone-phosphate synthase</fullName>
        <shortName evidence="12">Alkyl-DHAP synthase</shortName>
        <ecNumber evidence="4 12">2.5.1.26</ecNumber>
    </recommendedName>
</protein>
<dbReference type="EC" id="2.5.1.26" evidence="4 12"/>
<keyword evidence="12" id="KW-0808">Transferase</keyword>
<dbReference type="GO" id="GO:0008609">
    <property type="term" value="F:alkylglycerone-phosphate synthase activity"/>
    <property type="evidence" value="ECO:0007669"/>
    <property type="project" value="UniProtKB-EC"/>
</dbReference>
<dbReference type="EMBL" id="VIIS01001607">
    <property type="protein sequence ID" value="KAF0295627.1"/>
    <property type="molecule type" value="Genomic_DNA"/>
</dbReference>
<comment type="similarity">
    <text evidence="3 12">Belongs to the FAD-binding oxidoreductase/transferase type 4 family.</text>
</comment>
<keyword evidence="12" id="KW-0444">Lipid biosynthesis</keyword>
<comment type="cofactor">
    <cofactor evidence="10 12">
        <name>FAD</name>
        <dbReference type="ChEBI" id="CHEBI:57692"/>
    </cofactor>
</comment>
<feature type="binding site" evidence="10">
    <location>
        <begin position="165"/>
        <end position="171"/>
    </location>
    <ligand>
        <name>FAD</name>
        <dbReference type="ChEBI" id="CHEBI:57692"/>
    </ligand>
</feature>
<evidence type="ECO:0000256" key="8">
    <source>
        <dbReference type="PIRSR" id="PIRSR625650-1"/>
    </source>
</evidence>
<dbReference type="PANTHER" id="PTHR46568">
    <property type="entry name" value="ALKYLDIHYDROXYACETONEPHOSPHATE SYNTHASE, PEROXISOMAL"/>
    <property type="match status" value="1"/>
</dbReference>
<evidence type="ECO:0000256" key="11">
    <source>
        <dbReference type="PIRSR" id="PIRSR625650-4"/>
    </source>
</evidence>
<dbReference type="PANTHER" id="PTHR46568:SF1">
    <property type="entry name" value="ALKYLDIHYDROXYACETONEPHOSPHATE SYNTHASE, PEROXISOMAL"/>
    <property type="match status" value="1"/>
</dbReference>
<dbReference type="OrthoDB" id="7786253at2759"/>
<evidence type="ECO:0000256" key="6">
    <source>
        <dbReference type="ARBA" id="ARBA00022827"/>
    </source>
</evidence>
<dbReference type="InterPro" id="IPR016166">
    <property type="entry name" value="FAD-bd_PCMH"/>
</dbReference>
<evidence type="ECO:0000256" key="4">
    <source>
        <dbReference type="ARBA" id="ARBA00012385"/>
    </source>
</evidence>
<evidence type="ECO:0000256" key="2">
    <source>
        <dbReference type="ARBA" id="ARBA00004670"/>
    </source>
</evidence>
<dbReference type="Gene3D" id="3.30.160.650">
    <property type="match status" value="1"/>
</dbReference>
<keyword evidence="6 10" id="KW-0274">FAD</keyword>
<dbReference type="InterPro" id="IPR004113">
    <property type="entry name" value="FAD-bd_oxidored_4_C"/>
</dbReference>
<comment type="function">
    <text evidence="12">Catalyzes the exchange of an acyl for a long-chain alkyl group and the formation of the ether bond in the biosynthesis of ether phospholipids.</text>
</comment>
<dbReference type="InterPro" id="IPR016164">
    <property type="entry name" value="FAD-linked_Oxase-like_C"/>
</dbReference>
<dbReference type="InterPro" id="IPR016169">
    <property type="entry name" value="FAD-bd_PCMH_sub2"/>
</dbReference>
<dbReference type="PROSITE" id="PS51387">
    <property type="entry name" value="FAD_PCMH"/>
    <property type="match status" value="1"/>
</dbReference>
<dbReference type="GO" id="GO:0008611">
    <property type="term" value="P:ether lipid biosynthetic process"/>
    <property type="evidence" value="ECO:0007669"/>
    <property type="project" value="UniProtKB-UniPathway"/>
</dbReference>
<comment type="catalytic activity">
    <reaction evidence="12">
        <text>a long chain fatty alcohol + a 1-acylglycerone 3-phosphate = a 1-O-alkylglycerone 3-phosphate + a long-chain fatty acid + H(+)</text>
        <dbReference type="Rhea" id="RHEA:36171"/>
        <dbReference type="ChEBI" id="CHEBI:15378"/>
        <dbReference type="ChEBI" id="CHEBI:17135"/>
        <dbReference type="ChEBI" id="CHEBI:57534"/>
        <dbReference type="ChEBI" id="CHEBI:57560"/>
        <dbReference type="ChEBI" id="CHEBI:73315"/>
        <dbReference type="EC" id="2.5.1.26"/>
    </reaction>
</comment>
<dbReference type="InterPro" id="IPR016167">
    <property type="entry name" value="FAD-bd_PCMH_sub1"/>
</dbReference>
<comment type="caution">
    <text evidence="14">The sequence shown here is derived from an EMBL/GenBank/DDBJ whole genome shotgun (WGS) entry which is preliminary data.</text>
</comment>
<evidence type="ECO:0000256" key="1">
    <source>
        <dbReference type="ARBA" id="ARBA00004275"/>
    </source>
</evidence>
<evidence type="ECO:0000256" key="9">
    <source>
        <dbReference type="PIRSR" id="PIRSR625650-2"/>
    </source>
</evidence>
<feature type="binding site" evidence="9">
    <location>
        <position position="445"/>
    </location>
    <ligand>
        <name>substrate</name>
    </ligand>
</feature>
<accession>A0A6A4W0N7</accession>
<dbReference type="UniPathway" id="UPA00781"/>
<feature type="site" description="Important for enzyme activity" evidence="11">
    <location>
        <position position="350"/>
    </location>
</feature>
<evidence type="ECO:0000256" key="3">
    <source>
        <dbReference type="ARBA" id="ARBA00008000"/>
    </source>
</evidence>
<dbReference type="Gene3D" id="3.30.43.10">
    <property type="entry name" value="Uridine Diphospho-n-acetylenolpyruvylglucosamine Reductase, domain 2"/>
    <property type="match status" value="1"/>
</dbReference>
<keyword evidence="12" id="KW-0443">Lipid metabolism</keyword>
<gene>
    <name evidence="14" type="primary">Agps_1</name>
    <name evidence="14" type="ORF">FJT64_006906</name>
</gene>
<dbReference type="SUPFAM" id="SSF56176">
    <property type="entry name" value="FAD-binding/transporter-associated domain-like"/>
    <property type="match status" value="1"/>
</dbReference>
<dbReference type="Gene3D" id="3.30.300.330">
    <property type="match status" value="1"/>
</dbReference>
<dbReference type="Proteomes" id="UP000440578">
    <property type="component" value="Unassembled WGS sequence"/>
</dbReference>
<dbReference type="Gene3D" id="1.10.45.10">
    <property type="entry name" value="Vanillyl-alcohol Oxidase, Chain A, domain 4"/>
    <property type="match status" value="1"/>
</dbReference>
<feature type="active site" description="Proton donor/acceptor" evidence="8">
    <location>
        <position position="507"/>
    </location>
</feature>
<dbReference type="InterPro" id="IPR016171">
    <property type="entry name" value="Vanillyl_alc_oxidase_C-sub2"/>
</dbReference>
<dbReference type="GO" id="GO:0071949">
    <property type="term" value="F:FAD binding"/>
    <property type="evidence" value="ECO:0007669"/>
    <property type="project" value="InterPro"/>
</dbReference>
<evidence type="ECO:0000256" key="12">
    <source>
        <dbReference type="RuleBase" id="RU363113"/>
    </source>
</evidence>
<dbReference type="EMBL" id="VIIS01001607">
    <property type="protein sequence ID" value="KAF0295628.1"/>
    <property type="molecule type" value="Genomic_DNA"/>
</dbReference>
<organism evidence="14 15">
    <name type="scientific">Amphibalanus amphitrite</name>
    <name type="common">Striped barnacle</name>
    <name type="synonym">Balanus amphitrite</name>
    <dbReference type="NCBI Taxonomy" id="1232801"/>
    <lineage>
        <taxon>Eukaryota</taxon>
        <taxon>Metazoa</taxon>
        <taxon>Ecdysozoa</taxon>
        <taxon>Arthropoda</taxon>
        <taxon>Crustacea</taxon>
        <taxon>Multicrustacea</taxon>
        <taxon>Cirripedia</taxon>
        <taxon>Thoracica</taxon>
        <taxon>Thoracicalcarea</taxon>
        <taxon>Balanomorpha</taxon>
        <taxon>Balanoidea</taxon>
        <taxon>Balanidae</taxon>
        <taxon>Amphibalaninae</taxon>
        <taxon>Amphibalanus</taxon>
    </lineage>
</organism>
<comment type="subcellular location">
    <subcellularLocation>
        <location evidence="1 12">Peroxisome</location>
    </subcellularLocation>
</comment>
<dbReference type="Pfam" id="PF01565">
    <property type="entry name" value="FAD_binding_4"/>
    <property type="match status" value="1"/>
</dbReference>
<proteinExistence type="inferred from homology"/>
<dbReference type="InterPro" id="IPR025650">
    <property type="entry name" value="Alkyl-DHAP_Synthase"/>
</dbReference>